<dbReference type="GO" id="GO:0015031">
    <property type="term" value="P:protein transport"/>
    <property type="evidence" value="ECO:0007669"/>
    <property type="project" value="UniProtKB-KW"/>
</dbReference>
<proteinExistence type="inferred from homology"/>
<gene>
    <name evidence="12" type="ORF">NE398_04075</name>
</gene>
<dbReference type="InterPro" id="IPR050366">
    <property type="entry name" value="BP-dependent_transpt_permease"/>
</dbReference>
<reference evidence="12" key="1">
    <citation type="submission" date="2022-05" db="EMBL/GenBank/DDBJ databases">
        <title>Draft genome sequence of Clostridium tertium strain CP3 isolated from Peru.</title>
        <authorList>
            <person name="Hurtado R."/>
            <person name="Lima L."/>
            <person name="Sousa T."/>
            <person name="Jaiswal A.K."/>
            <person name="Tiwari S."/>
            <person name="Maturrano L."/>
            <person name="Brenig B."/>
            <person name="Azevedo V."/>
        </authorList>
    </citation>
    <scope>NUCLEOTIDE SEQUENCE</scope>
    <source>
        <strain evidence="12">CP3</strain>
    </source>
</reference>
<evidence type="ECO:0000256" key="3">
    <source>
        <dbReference type="ARBA" id="ARBA00022475"/>
    </source>
</evidence>
<evidence type="ECO:0000313" key="13">
    <source>
        <dbReference type="Proteomes" id="UP001141183"/>
    </source>
</evidence>
<evidence type="ECO:0000313" key="12">
    <source>
        <dbReference type="EMBL" id="MDC4239346.1"/>
    </source>
</evidence>
<name>A0A9X4B1B1_9CLOT</name>
<feature type="transmembrane region" description="Helical" evidence="10">
    <location>
        <begin position="276"/>
        <end position="294"/>
    </location>
</feature>
<evidence type="ECO:0000256" key="9">
    <source>
        <dbReference type="ARBA" id="ARBA00024202"/>
    </source>
</evidence>
<evidence type="ECO:0000256" key="5">
    <source>
        <dbReference type="ARBA" id="ARBA00022856"/>
    </source>
</evidence>
<dbReference type="GO" id="GO:0015833">
    <property type="term" value="P:peptide transport"/>
    <property type="evidence" value="ECO:0007669"/>
    <property type="project" value="UniProtKB-KW"/>
</dbReference>
<keyword evidence="2 10" id="KW-0813">Transport</keyword>
<keyword evidence="8 10" id="KW-0472">Membrane</keyword>
<comment type="caution">
    <text evidence="12">The sequence shown here is derived from an EMBL/GenBank/DDBJ whole genome shotgun (WGS) entry which is preliminary data.</text>
</comment>
<keyword evidence="5" id="KW-0571">Peptide transport</keyword>
<keyword evidence="3" id="KW-1003">Cell membrane</keyword>
<evidence type="ECO:0000256" key="6">
    <source>
        <dbReference type="ARBA" id="ARBA00022927"/>
    </source>
</evidence>
<evidence type="ECO:0000256" key="7">
    <source>
        <dbReference type="ARBA" id="ARBA00022989"/>
    </source>
</evidence>
<dbReference type="SUPFAM" id="SSF161098">
    <property type="entry name" value="MetI-like"/>
    <property type="match status" value="1"/>
</dbReference>
<keyword evidence="13" id="KW-1185">Reference proteome</keyword>
<evidence type="ECO:0000256" key="4">
    <source>
        <dbReference type="ARBA" id="ARBA00022692"/>
    </source>
</evidence>
<comment type="subcellular location">
    <subcellularLocation>
        <location evidence="1 10">Cell membrane</location>
        <topology evidence="1 10">Multi-pass membrane protein</topology>
    </subcellularLocation>
</comment>
<feature type="transmembrane region" description="Helical" evidence="10">
    <location>
        <begin position="144"/>
        <end position="162"/>
    </location>
</feature>
<dbReference type="Pfam" id="PF00528">
    <property type="entry name" value="BPD_transp_1"/>
    <property type="match status" value="1"/>
</dbReference>
<keyword evidence="6" id="KW-0653">Protein transport</keyword>
<keyword evidence="4 10" id="KW-0812">Transmembrane</keyword>
<dbReference type="PANTHER" id="PTHR43386">
    <property type="entry name" value="OLIGOPEPTIDE TRANSPORT SYSTEM PERMEASE PROTEIN APPC"/>
    <property type="match status" value="1"/>
</dbReference>
<dbReference type="PANTHER" id="PTHR43386:SF24">
    <property type="entry name" value="OLIGOPEPTIDE TRANSPORT SYSTEM PERMEASE PROTEIN AMID"/>
    <property type="match status" value="1"/>
</dbReference>
<evidence type="ECO:0000259" key="11">
    <source>
        <dbReference type="PROSITE" id="PS50928"/>
    </source>
</evidence>
<dbReference type="InterPro" id="IPR035906">
    <property type="entry name" value="MetI-like_sf"/>
</dbReference>
<comment type="similarity">
    <text evidence="9">Belongs to the binding-protein-dependent transport system permease family. OppBC subfamily.</text>
</comment>
<accession>A0A9X4B1B1</accession>
<dbReference type="InterPro" id="IPR000515">
    <property type="entry name" value="MetI-like"/>
</dbReference>
<dbReference type="Proteomes" id="UP001141183">
    <property type="component" value="Unassembled WGS sequence"/>
</dbReference>
<dbReference type="RefSeq" id="WP_008681489.1">
    <property type="nucleotide sequence ID" value="NZ_CABKOG010000004.1"/>
</dbReference>
<organism evidence="12 13">
    <name type="scientific">Clostridium tertium</name>
    <dbReference type="NCBI Taxonomy" id="1559"/>
    <lineage>
        <taxon>Bacteria</taxon>
        <taxon>Bacillati</taxon>
        <taxon>Bacillota</taxon>
        <taxon>Clostridia</taxon>
        <taxon>Eubacteriales</taxon>
        <taxon>Clostridiaceae</taxon>
        <taxon>Clostridium</taxon>
    </lineage>
</organism>
<dbReference type="AlphaFoldDB" id="A0A9X4B1B1"/>
<dbReference type="Pfam" id="PF12911">
    <property type="entry name" value="OppC_N"/>
    <property type="match status" value="1"/>
</dbReference>
<sequence length="307" mass="34010">MNKLKVKDKRFELADSYTLDSDLVVRPNISYWQDAWRRLKKNPVAMGALCILLVIISMAIFMPIIRNLDYQTVVTEKKNLSPSSEFWWGTDAMGRDLFTRVWIGTRISISVALIATVIDIVVGCLYGGIAAYLGGIVDEIMMRIVEVLNSIPYLIITLLILVVLGNGYFQLMLALCLTAWTSTARMIRGQILQLRESEYVLAAEALGASPMRIILKHLLPNTIGLIILDVASTIPSVIVSETILSFLGLGLNIPAFSLGSLLSAGQQAMAFYPYQLLFPTIILCLLILSFNVLGDGLRDALDPKLRQ</sequence>
<protein>
    <submittedName>
        <fullName evidence="12">ABC transporter permease</fullName>
    </submittedName>
</protein>
<dbReference type="PROSITE" id="PS50928">
    <property type="entry name" value="ABC_TM1"/>
    <property type="match status" value="1"/>
</dbReference>
<dbReference type="GO" id="GO:0055085">
    <property type="term" value="P:transmembrane transport"/>
    <property type="evidence" value="ECO:0007669"/>
    <property type="project" value="InterPro"/>
</dbReference>
<dbReference type="CDD" id="cd06261">
    <property type="entry name" value="TM_PBP2"/>
    <property type="match status" value="1"/>
</dbReference>
<feature type="domain" description="ABC transmembrane type-1" evidence="11">
    <location>
        <begin position="105"/>
        <end position="294"/>
    </location>
</feature>
<evidence type="ECO:0000256" key="2">
    <source>
        <dbReference type="ARBA" id="ARBA00022448"/>
    </source>
</evidence>
<feature type="transmembrane region" description="Helical" evidence="10">
    <location>
        <begin position="107"/>
        <end position="132"/>
    </location>
</feature>
<dbReference type="EMBL" id="JAMRYU010000003">
    <property type="protein sequence ID" value="MDC4239346.1"/>
    <property type="molecule type" value="Genomic_DNA"/>
</dbReference>
<evidence type="ECO:0000256" key="8">
    <source>
        <dbReference type="ARBA" id="ARBA00023136"/>
    </source>
</evidence>
<dbReference type="Gene3D" id="1.10.3720.10">
    <property type="entry name" value="MetI-like"/>
    <property type="match status" value="1"/>
</dbReference>
<evidence type="ECO:0000256" key="10">
    <source>
        <dbReference type="RuleBase" id="RU363032"/>
    </source>
</evidence>
<dbReference type="GO" id="GO:0005886">
    <property type="term" value="C:plasma membrane"/>
    <property type="evidence" value="ECO:0007669"/>
    <property type="project" value="UniProtKB-SubCell"/>
</dbReference>
<feature type="transmembrane region" description="Helical" evidence="10">
    <location>
        <begin position="44"/>
        <end position="65"/>
    </location>
</feature>
<dbReference type="InterPro" id="IPR025966">
    <property type="entry name" value="OppC_N"/>
</dbReference>
<feature type="transmembrane region" description="Helical" evidence="10">
    <location>
        <begin position="244"/>
        <end position="264"/>
    </location>
</feature>
<keyword evidence="7 10" id="KW-1133">Transmembrane helix</keyword>
<evidence type="ECO:0000256" key="1">
    <source>
        <dbReference type="ARBA" id="ARBA00004651"/>
    </source>
</evidence>